<comment type="caution">
    <text evidence="3">The sequence shown here is derived from an EMBL/GenBank/DDBJ whole genome shotgun (WGS) entry which is preliminary data.</text>
</comment>
<dbReference type="InterPro" id="IPR011990">
    <property type="entry name" value="TPR-like_helical_dom_sf"/>
</dbReference>
<evidence type="ECO:0000313" key="4">
    <source>
        <dbReference type="Proteomes" id="UP000310158"/>
    </source>
</evidence>
<dbReference type="Proteomes" id="UP000310158">
    <property type="component" value="Unassembled WGS sequence"/>
</dbReference>
<gene>
    <name evidence="3" type="ORF">EW146_g3279</name>
</gene>
<protein>
    <recommendedName>
        <fullName evidence="5">Pentacotripeptide-repeat region of PRORP domain-containing protein</fullName>
    </recommendedName>
</protein>
<organism evidence="3 4">
    <name type="scientific">Bondarzewia mesenterica</name>
    <dbReference type="NCBI Taxonomy" id="1095465"/>
    <lineage>
        <taxon>Eukaryota</taxon>
        <taxon>Fungi</taxon>
        <taxon>Dikarya</taxon>
        <taxon>Basidiomycota</taxon>
        <taxon>Agaricomycotina</taxon>
        <taxon>Agaricomycetes</taxon>
        <taxon>Russulales</taxon>
        <taxon>Bondarzewiaceae</taxon>
        <taxon>Bondarzewia</taxon>
    </lineage>
</organism>
<name>A0A4S4LZI0_9AGAM</name>
<evidence type="ECO:0000256" key="2">
    <source>
        <dbReference type="SAM" id="MobiDB-lite"/>
    </source>
</evidence>
<dbReference type="PROSITE" id="PS51375">
    <property type="entry name" value="PPR"/>
    <property type="match status" value="1"/>
</dbReference>
<evidence type="ECO:0000256" key="1">
    <source>
        <dbReference type="PROSITE-ProRule" id="PRU00708"/>
    </source>
</evidence>
<dbReference type="EMBL" id="SGPL01000106">
    <property type="protein sequence ID" value="THH17557.1"/>
    <property type="molecule type" value="Genomic_DNA"/>
</dbReference>
<sequence>MTALVPHAFGRIPSRLHSLLWRTSNWIPVFPKSFSTSLMVRREDTPAMKALRDIPYIATPPDNTLFEDYSGEYTAIKILTKDVSAENVAIAGETLGFGAPILRLVKNRQFKEADLVRAELVEMGVPIEPHYLYYHAAENILKQPHFPDRTRAFSNWWSLIPPVSKKLTGNFATITRHLFFSNRIDIPTIYAFAVISAEKGYARRIAPLVIGFMARLAEPAVTMRFLEEFSQADRTYCEGRKESGGSFSYLRGNDSRKRWWSVAIRTHCTARRPEEAFNLLKAARQHNIGITGYTYSYVLGELEAKGFDAAAASVKDMVKGRVLEPAKKSLPGPPAASLLPLPAISRSQSIKNNLAIALRMLKRAITSDYPPSARELAAFFDAYKLNRRGGHAINLLRTRAFRFSRTAISVVEHAELLHHFHRQEYTDVLYIFQKFFHMISVPQEDVLQLLPKRQNFPPHMRIRKTKEGRLPAWVITTTFNMPDKLWPMSYHSAIVWNALVNHCATLRQLVSLYNKLLAMCTIPIDVPIHRYMHSPSPTPTPSTGPVIAPVEAFSAAHFTGFIEAFCRFQELERAVRVLEDMRARGIHPNLHNLIVLVGQIAKQGNPQTALDLLNQIRERRSVAHHDATLDGGERESEEERVGGTDSLRHDFIKSIRARRADAPVLIAYTTVMRGFVDRRLLDHARAVEVALVDHLGYTPGSSPQTDEVIQWLRRVEGLAKMGNERSLGSTGRV</sequence>
<proteinExistence type="predicted"/>
<dbReference type="InterPro" id="IPR002885">
    <property type="entry name" value="PPR_rpt"/>
</dbReference>
<dbReference type="InterPro" id="IPR050667">
    <property type="entry name" value="PPR-containing_protein"/>
</dbReference>
<feature type="repeat" description="PPR" evidence="1">
    <location>
        <begin position="554"/>
        <end position="588"/>
    </location>
</feature>
<accession>A0A4S4LZI0</accession>
<dbReference type="NCBIfam" id="TIGR00756">
    <property type="entry name" value="PPR"/>
    <property type="match status" value="1"/>
</dbReference>
<feature type="region of interest" description="Disordered" evidence="2">
    <location>
        <begin position="624"/>
        <end position="643"/>
    </location>
</feature>
<dbReference type="Pfam" id="PF01535">
    <property type="entry name" value="PPR"/>
    <property type="match status" value="1"/>
</dbReference>
<keyword evidence="4" id="KW-1185">Reference proteome</keyword>
<reference evidence="3 4" key="1">
    <citation type="submission" date="2019-02" db="EMBL/GenBank/DDBJ databases">
        <title>Genome sequencing of the rare red list fungi Bondarzewia mesenterica.</title>
        <authorList>
            <person name="Buettner E."/>
            <person name="Kellner H."/>
        </authorList>
    </citation>
    <scope>NUCLEOTIDE SEQUENCE [LARGE SCALE GENOMIC DNA]</scope>
    <source>
        <strain evidence="3 4">DSM 108281</strain>
    </source>
</reference>
<dbReference type="PANTHER" id="PTHR47939">
    <property type="entry name" value="MEMBRANE-ASSOCIATED SALT-INDUCIBLE PROTEIN-LIKE"/>
    <property type="match status" value="1"/>
</dbReference>
<dbReference type="PANTHER" id="PTHR47939:SF5">
    <property type="entry name" value="PENTACOTRIPEPTIDE-REPEAT REGION OF PRORP DOMAIN-CONTAINING PROTEIN"/>
    <property type="match status" value="1"/>
</dbReference>
<evidence type="ECO:0000313" key="3">
    <source>
        <dbReference type="EMBL" id="THH17557.1"/>
    </source>
</evidence>
<dbReference type="Gene3D" id="1.25.40.10">
    <property type="entry name" value="Tetratricopeptide repeat domain"/>
    <property type="match status" value="1"/>
</dbReference>
<evidence type="ECO:0008006" key="5">
    <source>
        <dbReference type="Google" id="ProtNLM"/>
    </source>
</evidence>
<dbReference type="AlphaFoldDB" id="A0A4S4LZI0"/>
<dbReference type="OrthoDB" id="185373at2759"/>